<dbReference type="RefSeq" id="WP_317833333.1">
    <property type="nucleotide sequence ID" value="NZ_CP136920.1"/>
</dbReference>
<name>A0AAQ3QV06_9BACT</name>
<reference evidence="2 3" key="1">
    <citation type="submission" date="2023-10" db="EMBL/GenBank/DDBJ databases">
        <title>Rubellicoccus peritrichatus gen. nov., sp. nov., isolated from an algae of coral reef tank.</title>
        <authorList>
            <person name="Luo J."/>
        </authorList>
    </citation>
    <scope>NUCLEOTIDE SEQUENCE [LARGE SCALE GENOMIC DNA]</scope>
    <source>
        <strain evidence="2 3">CR14</strain>
    </source>
</reference>
<keyword evidence="1" id="KW-0732">Signal</keyword>
<dbReference type="EMBL" id="CP136920">
    <property type="protein sequence ID" value="WOO41013.1"/>
    <property type="molecule type" value="Genomic_DNA"/>
</dbReference>
<dbReference type="KEGG" id="puo:RZN69_20530"/>
<feature type="signal peptide" evidence="1">
    <location>
        <begin position="1"/>
        <end position="32"/>
    </location>
</feature>
<protein>
    <recommendedName>
        <fullName evidence="4">Secretion system C-terminal sorting domain-containing protein</fullName>
    </recommendedName>
</protein>
<feature type="chain" id="PRO_5042976340" description="Secretion system C-terminal sorting domain-containing protein" evidence="1">
    <location>
        <begin position="33"/>
        <end position="4243"/>
    </location>
</feature>
<accession>A0AAQ3QV06</accession>
<organism evidence="2 3">
    <name type="scientific">Rubellicoccus peritrichatus</name>
    <dbReference type="NCBI Taxonomy" id="3080537"/>
    <lineage>
        <taxon>Bacteria</taxon>
        <taxon>Pseudomonadati</taxon>
        <taxon>Verrucomicrobiota</taxon>
        <taxon>Opitutia</taxon>
        <taxon>Puniceicoccales</taxon>
        <taxon>Cerasicoccaceae</taxon>
        <taxon>Rubellicoccus</taxon>
    </lineage>
</organism>
<evidence type="ECO:0000313" key="2">
    <source>
        <dbReference type="EMBL" id="WOO41013.1"/>
    </source>
</evidence>
<evidence type="ECO:0000256" key="1">
    <source>
        <dbReference type="SAM" id="SignalP"/>
    </source>
</evidence>
<proteinExistence type="predicted"/>
<evidence type="ECO:0008006" key="4">
    <source>
        <dbReference type="Google" id="ProtNLM"/>
    </source>
</evidence>
<evidence type="ECO:0000313" key="3">
    <source>
        <dbReference type="Proteomes" id="UP001304300"/>
    </source>
</evidence>
<gene>
    <name evidence="2" type="ORF">RZN69_20530</name>
</gene>
<dbReference type="Proteomes" id="UP001304300">
    <property type="component" value="Chromosome"/>
</dbReference>
<sequence length="4243" mass="463386">MKLIFTNYFKGMRYFALCLSFLFIGFFSEANASTRDGQAMAVALEAFDGDGFRVMQVIGGPIDSQSSPTYGYYVLGALVNGTSGISWNGQSFEAVTDDDSLTQYAVGTDGEAVTRPVGFVAQLDPAGQINWVRFVMAQAASDLDDSTYLVMDNTEVAYVNTEDWSINALGDYFLTDQATAPTRLGGISVAETQGIALAFNVGAATRLYGASGGQSAQYITDVDIDSGTVPSIDANFLEDAFALYIDDGETDSTIRSNSFVENTCNIGAVLDFDGNLIDVFYLRAQQDYENLDTPVTNEVPVWISDVFFHEETGNVYYCGFADVVGGAYQPYTRGLSDYFAGNSGSAVPDTYDFAMYFTSYVNTVATEFNNTSTETGNQTYSVDNGSDGGTTYYADWRNYGFIGQFSSIGGTDENVITIWGNTFLVASSNYTGTANANGLDVASIIDTFDSAETLEIFFSPYRITYNKSVDSFFVGAGTSYSELFGYQALYGTYTEYYDYANSLLACQGLTDKPSGGSISANATGTVPGGCPTLFGLFLVDSELTVGTDNILTDLGSTGMTDSSNSSYANMCYVGQVINPGTLSFGTDDEGGTGTSTTATVNLPLTIWTENSFFFTNDSSGDNYAVGGGIFAQKRDSSNALISEYYDFVYEAVAGGNSGDITATPWGSDTYAQIPMLVSYSYDNTATDWLTPNLATVVAPDFSSDQYISTYFSGATNWASRFTDANTDSLVFWPVSIQLTDEGQENAESDDSYKPQRYDPITIYDGSTYFIDTLDTFYSNGTTVADDADYDPELLDFVFGILDVENSSWSGGDRLIGNNLGQSSTGNLQMVAAVSDEDNILLVGSLLASDDDNYITIASPSDENEDTTIENTSESINELYGAFFSLDTGLYTVTSQVGYSLFFELPAFIDPDFLSVGDDSSLGIEPEPGTALIVEQTDLAIELPYQLYYDVDGNLTYKATDADDTGAQNLDDDDKRIRYTLDSYSVVGSSTTQTGNDISFTLTEDTSVKVDYTAEYSTIWDVSATDADDFAAEVLSGLPNPVPNASFFWTNKDDTVTPYVTGAVSAPASTDNGIISGARYVVTGFDRDLYNVYSGLEIDDENNEIILGDISQFATGDMTFQVLFEDVEWEEGNIYMIMLVDQTEAEMVLHAVLDSDQLTIYGEIRKDDASHVNLSGTVDSFQSGMLTCVYSGLGTSSATFDVYLQEGDDSDVDQSDTDSTNDNTVTYIQATEGECTFSPTVVPADSNFAVTASDYNIIGVPATISQIRWWDTALSEDDVESYGQKVLTGTESDLVGFWYFELDEGNTEEDLTGNGNTAILADFPSNPYNFFVSDSPEDDTDYYLTPASYSTSILSLPSYSQTGPVDLDVTMQKQWELVVSATEFEGTAAILPVVLIFDDEPTDLESSLQAEILIPATNTDGTTGVGTYWINEGEYVVVGCFQRTGDGDGSHIVGWSNATNIADLTTDQKSSTLSDAVDDALINTLTYGVTVDAIESVDSEDVTVELSSDTQGTFYYFDTFQIDNEVDITWSYDNPVFYFTDDSSTTSTDASLYIGEKIYPFSVEDNDDIRNQVSYTESDGSTSTNYIIYELMDAYGIDETYWSSVEVDVVNSTNNAPALELVQAISSTSTAASIADWSAGEQAMVAMQPGTIAASWQVEMTYTDGDNTEQVVDGYLTIEIEVLDPTDEDYDSFYADQFVTMVLDAGNALLDPDDSDDYIYYDYVYWSGSDETRSTVLLSSTNGPELNAPYEGYTTLRFLTTDDGTAPRGDLNSEIWKVLLVKTEALSYADEQDGTVSFTLADNDVDNVSVNVGSAVSSLNNSDEEQDLAGLGTGRLMSTSTYGYLAPTNTGIYSDSSDQGLFPGLPDGKIFPVNTLEYAGNGATGDDALPYQIVVVWFDGGDDYFGAYIPANPLQYTPVYPDYTECNGFITVSSTLGSQSLYGDGTYQEDDDATTPKYSTLPTSDFSNTSVYYQNDPDTAGYNPNEEHAVVTSPNSNTEQNEYWDEDGDAVFALRDDLNITGDNQGDYTNTPAYTSEPYVLVTYYDIEAEAYDMLIYKVYKDQAPTSATDSDLVTVDFDLVGYEAGTKVEPPYPLSDVIGASSVPSFYEEDESAPNVPFWEDVNGDYWTVAGDSDFYGFFFYEMTGSFYFSELTDGNGTADYENGDVVSWYPTSLTEPIPSYTSGDDLRVDYDADPSAATWAPVEWTLDSEWPENVAILKVGETITYGGGDFYNDNSYYPTLPTIDYASETGTFILEDGDSQTSGSISFQATADELETSLNAMNSSMGPNEVSVSVTGELPLWIVTFSQKGAQTFDVASFSSDTGNYDIEIYTETEGNINTEAVYYIYAVGVSESSDSAVWALETSQDNTDTTSSFSLRTTATELELALNSMNSGDGPFGDGLVTVSGQNPTFTVTWNDLGSRAYILEGDTSANIYPISFVEVTETVVGDAATAEVQTITLAAQEVQGLPGVIEWLSGQVVYDDLNPDQDDYESLTSAYENSSVRFIDPFTAVTVDLEGSFSSSVTDSDEVFTTYAGSDYSDFEYFYMFSSSLQNRIAYDPSENQLAMVGLVNGSSSSSGSISSLEADTNYLQPNILSGDDLEELLADVADDETWAEDSTSTGYMNDALQTLYYTSRNPNAVFTAVIGDAPEAQADDTHITDVDPYSWLVGLEDSDDDGYAEPASILGEGAVVTTNFAYLVNALADGTFTGAYIVIAENNDSSLSGETVDLEVVYIAADLVTGTVIEIDPNDAFQQKLTLRLNQDFGANASYYDSTSAAAIDLVTFDWIYQLPETGDSSYPQPPDDLDTDPGDWTLLDGQTGQEVTIDEDTALLLTDYWWYARYKSSDETVESLWAGAANSETTSGEYVPQLSTGWVNRILYAINYFELRYTDLIYTDAPDPYTSIIQQAGAPYDGDVALSDDQDYIQGVGLIEFYTTLYDYAYELADSAGVVSEVSDALLNAAHRIAFLYYLLGNEAYADGLDSMLGAIPEVVDPDGGDSSAGNGGGDLQFDELPPTTHAFDEMLIGLEEEELALLRGNALSEPDDPTNDQPSTGAYPVHNRLYWNFTGGIGQTAYTLNYATTDYDFDGFIDESDAEVLYPQGHGDAWGHYLSSLDIYYDLLSLGDFSWNYDSEPYEVDDSVIEVYYWNERRFAQAAAARVQCGVDVLKRTFSNYYSEDSDGSWVGYIDTNEYRSWGVEGWARRTGQAAVFDWATSNALVPAAPAPESGSFTLIYDGQVTDDISIGQTELDDVSTIAENIEDALNDLLGDGTVTVQTGTDTDAVLLTFEITWASAGDTYVLDADASNLSPTGYIIVSEETAGSADDGTASVQILKLQQDDRIFGTVSRTTVEDIGMLATNGFYVQEYLDRVNNGLNPLGLSPSAVPFGIDPESVLEVDTDTTTYNSHFEQIYDQALYALRIAFKVYTIANLRKATVRTVERTSESLRLDIVQKDLEYKNELKKFFGSPYSGTKGTGKLYSSDYDGPDYYLFNYLDNNVVNDYVTPLPSETLVDFVNNFPVDLKKTHDLNTSGSGSAESTLSSVFGHYFTSDGSTPLPIDFPSDDTDDLDGSTEIDRLQEALDMSFDGNEFNLPLTASDYAYIAPSSWGQRDYYGSIQIALTDMVQAEGDLRESVKRYSNLVAEIENTIVLIQARYDVYDEILELKMNTGSDITTLRAAAFDLKGSAEFFDAYTDLIDNELDDDGKLTASIAGFSEDIGFVERIIAAVARITGVTAPTLTIGTNKAAAAGLEADAINKEYHLDLDEYKDTYPYELQEQLAELQVLLNEEPLARYEIFNRIEALRSAQQRYLAEQGEAYILWTERIYWNQKLAASIQERKSRDMAFRIERNHALEQYSQAFELARRYIYLAAKAYDYETALDPGHPAYVGPILDEIMETHSLGLISGYGGGGSDVNSGAPLYGSGGLSHILAWLETNFNQISITHGHTQAGYESHSFSLRENLAGIEKNATDTDDQATDDYSWLQWLTSSSSGLNGTSTFYDDLNDYSYYGLYCRPWNTDKDEKVPGFVVSFSSTVEPGEDFFGNDLNGGDSAYDPTRFATRIFGVAVEFENYDETNLALTPRCYLIPVGTDYSRVPFSITTELRSWNIVDQKLPIALSPTDAELESALYSPLIDGVNGYFGETRLFSAFGAATSDVDDDLSFDETNSSFDTRLIGRSVWNSQWVLIIPLESMHYQDYDNDPTQGTAYNYFLPNVSGELVDGSTAATGGIDDIILHLMTYSYSGN</sequence>
<keyword evidence="3" id="KW-1185">Reference proteome</keyword>